<keyword evidence="7" id="KW-0653">Protein transport</keyword>
<protein>
    <submittedName>
        <fullName evidence="12">Energy transducer TonB</fullName>
    </submittedName>
</protein>
<evidence type="ECO:0000256" key="2">
    <source>
        <dbReference type="ARBA" id="ARBA00006555"/>
    </source>
</evidence>
<comment type="caution">
    <text evidence="12">The sequence shown here is derived from an EMBL/GenBank/DDBJ whole genome shotgun (WGS) entry which is preliminary data.</text>
</comment>
<dbReference type="SUPFAM" id="SSF74653">
    <property type="entry name" value="TolA/TonB C-terminal domain"/>
    <property type="match status" value="1"/>
</dbReference>
<keyword evidence="6 10" id="KW-0812">Transmembrane</keyword>
<organism evidence="12 13">
    <name type="scientific">Dokdonella soli</name>
    <dbReference type="NCBI Taxonomy" id="529810"/>
    <lineage>
        <taxon>Bacteria</taxon>
        <taxon>Pseudomonadati</taxon>
        <taxon>Pseudomonadota</taxon>
        <taxon>Gammaproteobacteria</taxon>
        <taxon>Lysobacterales</taxon>
        <taxon>Rhodanobacteraceae</taxon>
        <taxon>Dokdonella</taxon>
    </lineage>
</organism>
<dbReference type="Gene3D" id="3.30.1150.10">
    <property type="match status" value="1"/>
</dbReference>
<evidence type="ECO:0000256" key="4">
    <source>
        <dbReference type="ARBA" id="ARBA00022475"/>
    </source>
</evidence>
<dbReference type="PANTHER" id="PTHR33446:SF2">
    <property type="entry name" value="PROTEIN TONB"/>
    <property type="match status" value="1"/>
</dbReference>
<evidence type="ECO:0000256" key="6">
    <source>
        <dbReference type="ARBA" id="ARBA00022692"/>
    </source>
</evidence>
<evidence type="ECO:0000256" key="3">
    <source>
        <dbReference type="ARBA" id="ARBA00022448"/>
    </source>
</evidence>
<evidence type="ECO:0000256" key="9">
    <source>
        <dbReference type="ARBA" id="ARBA00023136"/>
    </source>
</evidence>
<name>A0ABN1IPK4_9GAMM</name>
<dbReference type="InterPro" id="IPR051045">
    <property type="entry name" value="TonB-dependent_transducer"/>
</dbReference>
<dbReference type="RefSeq" id="WP_343791907.1">
    <property type="nucleotide sequence ID" value="NZ_BAAAEU010000023.1"/>
</dbReference>
<feature type="domain" description="TonB C-terminal" evidence="11">
    <location>
        <begin position="128"/>
        <end position="220"/>
    </location>
</feature>
<evidence type="ECO:0000256" key="10">
    <source>
        <dbReference type="SAM" id="Phobius"/>
    </source>
</evidence>
<accession>A0ABN1IPK4</accession>
<feature type="transmembrane region" description="Helical" evidence="10">
    <location>
        <begin position="20"/>
        <end position="40"/>
    </location>
</feature>
<evidence type="ECO:0000256" key="7">
    <source>
        <dbReference type="ARBA" id="ARBA00022927"/>
    </source>
</evidence>
<comment type="similarity">
    <text evidence="2">Belongs to the TonB family.</text>
</comment>
<evidence type="ECO:0000256" key="1">
    <source>
        <dbReference type="ARBA" id="ARBA00004383"/>
    </source>
</evidence>
<comment type="subcellular location">
    <subcellularLocation>
        <location evidence="1">Cell inner membrane</location>
        <topology evidence="1">Single-pass membrane protein</topology>
        <orientation evidence="1">Periplasmic side</orientation>
    </subcellularLocation>
</comment>
<reference evidence="12 13" key="1">
    <citation type="journal article" date="2019" name="Int. J. Syst. Evol. Microbiol.">
        <title>The Global Catalogue of Microorganisms (GCM) 10K type strain sequencing project: providing services to taxonomists for standard genome sequencing and annotation.</title>
        <authorList>
            <consortium name="The Broad Institute Genomics Platform"/>
            <consortium name="The Broad Institute Genome Sequencing Center for Infectious Disease"/>
            <person name="Wu L."/>
            <person name="Ma J."/>
        </authorList>
    </citation>
    <scope>NUCLEOTIDE SEQUENCE [LARGE SCALE GENOMIC DNA]</scope>
    <source>
        <strain evidence="12 13">JCM 15421</strain>
    </source>
</reference>
<gene>
    <name evidence="12" type="ORF">GCM10009105_26490</name>
</gene>
<proteinExistence type="inferred from homology"/>
<evidence type="ECO:0000256" key="8">
    <source>
        <dbReference type="ARBA" id="ARBA00022989"/>
    </source>
</evidence>
<evidence type="ECO:0000313" key="12">
    <source>
        <dbReference type="EMBL" id="GAA0718683.1"/>
    </source>
</evidence>
<dbReference type="InterPro" id="IPR037682">
    <property type="entry name" value="TonB_C"/>
</dbReference>
<dbReference type="NCBIfam" id="TIGR01352">
    <property type="entry name" value="tonB_Cterm"/>
    <property type="match status" value="1"/>
</dbReference>
<evidence type="ECO:0000259" key="11">
    <source>
        <dbReference type="PROSITE" id="PS52015"/>
    </source>
</evidence>
<dbReference type="EMBL" id="BAAAEU010000023">
    <property type="protein sequence ID" value="GAA0718683.1"/>
    <property type="molecule type" value="Genomic_DNA"/>
</dbReference>
<evidence type="ECO:0000313" key="13">
    <source>
        <dbReference type="Proteomes" id="UP001501523"/>
    </source>
</evidence>
<keyword evidence="4" id="KW-1003">Cell membrane</keyword>
<evidence type="ECO:0000256" key="5">
    <source>
        <dbReference type="ARBA" id="ARBA00022519"/>
    </source>
</evidence>
<dbReference type="PROSITE" id="PS52015">
    <property type="entry name" value="TONB_CTD"/>
    <property type="match status" value="1"/>
</dbReference>
<keyword evidence="13" id="KW-1185">Reference proteome</keyword>
<keyword evidence="8 10" id="KW-1133">Transmembrane helix</keyword>
<keyword evidence="5" id="KW-0997">Cell inner membrane</keyword>
<dbReference type="Pfam" id="PF03544">
    <property type="entry name" value="TonB_C"/>
    <property type="match status" value="1"/>
</dbReference>
<keyword evidence="3" id="KW-0813">Transport</keyword>
<keyword evidence="9 10" id="KW-0472">Membrane</keyword>
<dbReference type="PANTHER" id="PTHR33446">
    <property type="entry name" value="PROTEIN TONB-RELATED"/>
    <property type="match status" value="1"/>
</dbReference>
<dbReference type="InterPro" id="IPR006260">
    <property type="entry name" value="TonB/TolA_C"/>
</dbReference>
<sequence>MTVHAVTATRSLDWSRVTAMSTAVAAHVVAVALVAMPLALPSPRILPAAVEVALREVVPPPVVPTPPEPVAPPHVPRLHTPVATTPKASPVNAVTTDITSPMPVSAATTSIANAPTDIAPASAPAAAGETRTLAYNGALRLVYPPAAARAHEQGTVLLRVLVDVRGAAQRIEIARSSGHTQLDAAAREAVRHARFRPVLQGGQPVPAWGLVPIEFRLDRA</sequence>
<dbReference type="Proteomes" id="UP001501523">
    <property type="component" value="Unassembled WGS sequence"/>
</dbReference>